<evidence type="ECO:0000313" key="9">
    <source>
        <dbReference type="EMBL" id="AAV34457.1"/>
    </source>
</evidence>
<name>Q5UF71_9PROT</name>
<comment type="catalytic activity">
    <reaction evidence="7 8">
        <text>(R)-pantoate + beta-alanine + ATP = (R)-pantothenate + AMP + diphosphate + H(+)</text>
        <dbReference type="Rhea" id="RHEA:10912"/>
        <dbReference type="ChEBI" id="CHEBI:15378"/>
        <dbReference type="ChEBI" id="CHEBI:15980"/>
        <dbReference type="ChEBI" id="CHEBI:29032"/>
        <dbReference type="ChEBI" id="CHEBI:30616"/>
        <dbReference type="ChEBI" id="CHEBI:33019"/>
        <dbReference type="ChEBI" id="CHEBI:57966"/>
        <dbReference type="ChEBI" id="CHEBI:456215"/>
        <dbReference type="EC" id="6.3.2.1"/>
    </reaction>
</comment>
<feature type="binding site" evidence="8">
    <location>
        <position position="56"/>
    </location>
    <ligand>
        <name>beta-alanine</name>
        <dbReference type="ChEBI" id="CHEBI:57966"/>
    </ligand>
</feature>
<evidence type="ECO:0000256" key="3">
    <source>
        <dbReference type="ARBA" id="ARBA00022598"/>
    </source>
</evidence>
<comment type="subcellular location">
    <subcellularLocation>
        <location evidence="8">Cytoplasm</location>
    </subcellularLocation>
</comment>
<reference evidence="9" key="1">
    <citation type="journal article" date="2004" name="Environ. Microbiol.">
        <title>Different SAR86 subgroups harbour divergent proteorhodopsins.</title>
        <authorList>
            <person name="Sabehi G."/>
            <person name="Beja O."/>
            <person name="Suzuki M.T."/>
            <person name="Preston C.M."/>
            <person name="DeLong E.F."/>
        </authorList>
    </citation>
    <scope>NUCLEOTIDE SEQUENCE</scope>
</reference>
<evidence type="ECO:0000256" key="8">
    <source>
        <dbReference type="HAMAP-Rule" id="MF_00158"/>
    </source>
</evidence>
<keyword evidence="8" id="KW-0963">Cytoplasm</keyword>
<feature type="binding site" evidence="8">
    <location>
        <position position="144"/>
    </location>
    <ligand>
        <name>(R)-pantoate</name>
        <dbReference type="ChEBI" id="CHEBI:15980"/>
    </ligand>
</feature>
<dbReference type="PANTHER" id="PTHR21299:SF1">
    <property type="entry name" value="PANTOATE--BETA-ALANINE LIGASE"/>
    <property type="match status" value="1"/>
</dbReference>
<comment type="function">
    <text evidence="8">Catalyzes the condensation of pantoate with beta-alanine in an ATP-dependent reaction via a pantoyl-adenylate intermediate.</text>
</comment>
<evidence type="ECO:0000256" key="1">
    <source>
        <dbReference type="ARBA" id="ARBA00004990"/>
    </source>
</evidence>
<dbReference type="EMBL" id="AY744396">
    <property type="protein sequence ID" value="AAV34457.1"/>
    <property type="molecule type" value="Genomic_DNA"/>
</dbReference>
<evidence type="ECO:0000256" key="6">
    <source>
        <dbReference type="ARBA" id="ARBA00022840"/>
    </source>
</evidence>
<dbReference type="GO" id="GO:0005829">
    <property type="term" value="C:cytosol"/>
    <property type="evidence" value="ECO:0007669"/>
    <property type="project" value="TreeGrafter"/>
</dbReference>
<comment type="subunit">
    <text evidence="8">Homodimer.</text>
</comment>
<dbReference type="GO" id="GO:0004592">
    <property type="term" value="F:pantoate-beta-alanine ligase activity"/>
    <property type="evidence" value="ECO:0007669"/>
    <property type="project" value="UniProtKB-UniRule"/>
</dbReference>
<dbReference type="AlphaFoldDB" id="Q5UF71"/>
<evidence type="ECO:0000256" key="7">
    <source>
        <dbReference type="ARBA" id="ARBA00048258"/>
    </source>
</evidence>
<feature type="active site" description="Proton donor" evidence="8">
    <location>
        <position position="32"/>
    </location>
</feature>
<keyword evidence="5 8" id="KW-0547">Nucleotide-binding</keyword>
<dbReference type="Gene3D" id="3.30.1300.10">
    <property type="entry name" value="Pantoate-beta-alanine ligase, C-terminal domain"/>
    <property type="match status" value="1"/>
</dbReference>
<keyword evidence="6 8" id="KW-0067">ATP-binding</keyword>
<keyword evidence="4 8" id="KW-0566">Pantothenate biosynthesis</keyword>
<dbReference type="EC" id="6.3.2.1" evidence="8"/>
<dbReference type="NCBIfam" id="TIGR00125">
    <property type="entry name" value="cyt_tran_rel"/>
    <property type="match status" value="1"/>
</dbReference>
<dbReference type="Pfam" id="PF02569">
    <property type="entry name" value="Pantoate_ligase"/>
    <property type="match status" value="1"/>
</dbReference>
<dbReference type="PANTHER" id="PTHR21299">
    <property type="entry name" value="CYTIDYLATE KINASE/PANTOATE-BETA-ALANINE LIGASE"/>
    <property type="match status" value="1"/>
</dbReference>
<feature type="binding site" evidence="8">
    <location>
        <begin position="138"/>
        <end position="141"/>
    </location>
    <ligand>
        <name>ATP</name>
        <dbReference type="ChEBI" id="CHEBI:30616"/>
    </ligand>
</feature>
<organism evidence="9">
    <name type="scientific">uncultured proteobacterium RedeBAC7D11</name>
    <dbReference type="NCBI Taxonomy" id="295350"/>
    <lineage>
        <taxon>Bacteria</taxon>
        <taxon>Pseudomonadati</taxon>
        <taxon>Pseudomonadota</taxon>
        <taxon>environmental samples</taxon>
    </lineage>
</organism>
<dbReference type="SUPFAM" id="SSF52374">
    <property type="entry name" value="Nucleotidylyl transferase"/>
    <property type="match status" value="1"/>
</dbReference>
<protein>
    <recommendedName>
        <fullName evidence="8">Pantothenate synthetase</fullName>
        <shortName evidence="8">PS</shortName>
        <ecNumber evidence="8">6.3.2.1</ecNumber>
    </recommendedName>
    <alternativeName>
        <fullName evidence="8">Pantoate--beta-alanine ligase</fullName>
    </alternativeName>
    <alternativeName>
        <fullName evidence="8">Pantoate-activating enzyme</fullName>
    </alternativeName>
</protein>
<dbReference type="GO" id="GO:0005524">
    <property type="term" value="F:ATP binding"/>
    <property type="evidence" value="ECO:0007669"/>
    <property type="project" value="UniProtKB-KW"/>
</dbReference>
<dbReference type="NCBIfam" id="TIGR00018">
    <property type="entry name" value="panC"/>
    <property type="match status" value="1"/>
</dbReference>
<feature type="binding site" evidence="8">
    <location>
        <begin position="175"/>
        <end position="178"/>
    </location>
    <ligand>
        <name>ATP</name>
        <dbReference type="ChEBI" id="CHEBI:30616"/>
    </ligand>
</feature>
<proteinExistence type="inferred from homology"/>
<dbReference type="InterPro" id="IPR014729">
    <property type="entry name" value="Rossmann-like_a/b/a_fold"/>
</dbReference>
<feature type="binding site" evidence="8">
    <location>
        <position position="56"/>
    </location>
    <ligand>
        <name>(R)-pantoate</name>
        <dbReference type="ChEBI" id="CHEBI:15980"/>
    </ligand>
</feature>
<dbReference type="InterPro" id="IPR004821">
    <property type="entry name" value="Cyt_trans-like"/>
</dbReference>
<comment type="similarity">
    <text evidence="2 8">Belongs to the pantothenate synthetase family.</text>
</comment>
<dbReference type="Gene3D" id="3.40.50.620">
    <property type="entry name" value="HUPs"/>
    <property type="match status" value="1"/>
</dbReference>
<gene>
    <name evidence="8" type="primary">panC</name>
    <name evidence="9" type="ORF">Red7D11_15</name>
</gene>
<dbReference type="InterPro" id="IPR003721">
    <property type="entry name" value="Pantoate_ligase"/>
</dbReference>
<evidence type="ECO:0000256" key="5">
    <source>
        <dbReference type="ARBA" id="ARBA00022741"/>
    </source>
</evidence>
<dbReference type="HAMAP" id="MF_00158">
    <property type="entry name" value="PanC"/>
    <property type="match status" value="1"/>
</dbReference>
<feature type="binding site" evidence="8">
    <location>
        <position position="167"/>
    </location>
    <ligand>
        <name>ATP</name>
        <dbReference type="ChEBI" id="CHEBI:30616"/>
    </ligand>
</feature>
<dbReference type="GO" id="GO:0015940">
    <property type="term" value="P:pantothenate biosynthetic process"/>
    <property type="evidence" value="ECO:0007669"/>
    <property type="project" value="UniProtKB-UniRule"/>
</dbReference>
<evidence type="ECO:0000256" key="2">
    <source>
        <dbReference type="ARBA" id="ARBA00009256"/>
    </source>
</evidence>
<feature type="binding site" evidence="8">
    <location>
        <begin position="25"/>
        <end position="32"/>
    </location>
    <ligand>
        <name>ATP</name>
        <dbReference type="ChEBI" id="CHEBI:30616"/>
    </ligand>
</feature>
<sequence>MEIIKSSSELNSINFQNPFAFVPTMGNLHDGHLSLIKFAKENYSEVIVSIFVNPLQFGKNEDLASYPKTLDKDIQLLEDLECNYLFLPESDFAENLEIINPNFSDVLCGLSRPTHFHGVLTIIDKFLRLIKPNASLFGQKDYQQQLIIRDYVHRKKLRTDIISLPIVRENSGLAMSSRNNYLSKDEREYCGKIYSCIKNTAESLKTSSVKIAKEQATDFLQNAGFEMDYLEILDADNLSEITERTNKILIAVAVNYKKVRLIDNILVSL</sequence>
<accession>Q5UF71</accession>
<keyword evidence="3 8" id="KW-0436">Ligase</keyword>
<dbReference type="UniPathway" id="UPA00028">
    <property type="reaction ID" value="UER00005"/>
</dbReference>
<dbReference type="InterPro" id="IPR042176">
    <property type="entry name" value="Pantoate_ligase_C"/>
</dbReference>
<comment type="miscellaneous">
    <text evidence="8">The reaction proceeds by a bi uni uni bi ping pong mechanism.</text>
</comment>
<evidence type="ECO:0000256" key="4">
    <source>
        <dbReference type="ARBA" id="ARBA00022655"/>
    </source>
</evidence>
<comment type="pathway">
    <text evidence="1 8">Cofactor biosynthesis; (R)-pantothenate biosynthesis; (R)-pantothenate from (R)-pantoate and beta-alanine: step 1/1.</text>
</comment>